<proteinExistence type="predicted"/>
<dbReference type="AlphaFoldDB" id="A0A1X1YB74"/>
<dbReference type="Proteomes" id="UP000193487">
    <property type="component" value="Unassembled WGS sequence"/>
</dbReference>
<gene>
    <name evidence="1" type="ORF">AWC14_23680</name>
</gene>
<dbReference type="EMBL" id="LQPE01000034">
    <property type="protein sequence ID" value="ORW08274.1"/>
    <property type="molecule type" value="Genomic_DNA"/>
</dbReference>
<protein>
    <submittedName>
        <fullName evidence="1">Uncharacterized protein</fullName>
    </submittedName>
</protein>
<keyword evidence="2" id="KW-1185">Reference proteome</keyword>
<sequence>MLLCCFGKPCEELCDIFELVGFVVAQHGAECLFMCVEHASHSCERVGVSGDDDFASVCAAAFARDESAVPIPV</sequence>
<evidence type="ECO:0000313" key="2">
    <source>
        <dbReference type="Proteomes" id="UP000193487"/>
    </source>
</evidence>
<comment type="caution">
    <text evidence="1">The sequence shown here is derived from an EMBL/GenBank/DDBJ whole genome shotgun (WGS) entry which is preliminary data.</text>
</comment>
<name>A0A1X1YB74_9MYCO</name>
<organism evidence="1 2">
    <name type="scientific">Mycobacterium kyorinense</name>
    <dbReference type="NCBI Taxonomy" id="487514"/>
    <lineage>
        <taxon>Bacteria</taxon>
        <taxon>Bacillati</taxon>
        <taxon>Actinomycetota</taxon>
        <taxon>Actinomycetes</taxon>
        <taxon>Mycobacteriales</taxon>
        <taxon>Mycobacteriaceae</taxon>
        <taxon>Mycobacterium</taxon>
    </lineage>
</organism>
<reference evidence="1 2" key="1">
    <citation type="submission" date="2016-01" db="EMBL/GenBank/DDBJ databases">
        <title>The new phylogeny of the genus Mycobacterium.</title>
        <authorList>
            <person name="Tarcisio F."/>
            <person name="Conor M."/>
            <person name="Antonella G."/>
            <person name="Elisabetta G."/>
            <person name="Giulia F.S."/>
            <person name="Sara T."/>
            <person name="Anna F."/>
            <person name="Clotilde B."/>
            <person name="Roberto B."/>
            <person name="Veronica D.S."/>
            <person name="Fabio R."/>
            <person name="Monica P."/>
            <person name="Olivier J."/>
            <person name="Enrico T."/>
            <person name="Nicola S."/>
        </authorList>
    </citation>
    <scope>NUCLEOTIDE SEQUENCE [LARGE SCALE GENOMIC DNA]</scope>
    <source>
        <strain evidence="1 2">DSM 45166</strain>
    </source>
</reference>
<accession>A0A1X1YB74</accession>
<evidence type="ECO:0000313" key="1">
    <source>
        <dbReference type="EMBL" id="ORW08274.1"/>
    </source>
</evidence>